<proteinExistence type="predicted"/>
<organism evidence="1">
    <name type="scientific">Ralstonia solanacearum</name>
    <name type="common">Pseudomonas solanacearum</name>
    <dbReference type="NCBI Taxonomy" id="305"/>
    <lineage>
        <taxon>Bacteria</taxon>
        <taxon>Pseudomonadati</taxon>
        <taxon>Pseudomonadota</taxon>
        <taxon>Betaproteobacteria</taxon>
        <taxon>Burkholderiales</taxon>
        <taxon>Burkholderiaceae</taxon>
        <taxon>Ralstonia</taxon>
        <taxon>Ralstonia solanacearum species complex</taxon>
    </lineage>
</organism>
<evidence type="ECO:0000313" key="1">
    <source>
        <dbReference type="EMBL" id="CUV29778.1"/>
    </source>
</evidence>
<protein>
    <submittedName>
        <fullName evidence="1">Uncharacterized protein</fullName>
    </submittedName>
</protein>
<sequence length="81" mass="8202">MAADASGVAAPAADRDGVWASGAGAAAAVSGAARWHSRRRALFFADLMSPGMRTTLGQAICPSHGWGANCVSHLKFPAPLP</sequence>
<name>A0A0S4V554_RALSL</name>
<reference evidence="1" key="1">
    <citation type="submission" date="2015-10" db="EMBL/GenBank/DDBJ databases">
        <authorList>
            <person name="Gilbert D.G."/>
        </authorList>
    </citation>
    <scope>NUCLEOTIDE SEQUENCE</scope>
    <source>
        <strain evidence="1">Phyl III-seqv23</strain>
    </source>
</reference>
<dbReference type="AlphaFoldDB" id="A0A0S4V554"/>
<gene>
    <name evidence="1" type="ORF">RUN1985_v1_510012</name>
</gene>
<accession>A0A0S4V554</accession>
<dbReference type="EMBL" id="LN899824">
    <property type="protein sequence ID" value="CUV29778.1"/>
    <property type="molecule type" value="Genomic_DNA"/>
</dbReference>